<comment type="caution">
    <text evidence="2">The sequence shown here is derived from an EMBL/GenBank/DDBJ whole genome shotgun (WGS) entry which is preliminary data.</text>
</comment>
<dbReference type="OMA" id="VMHSTND"/>
<reference evidence="2 3" key="1">
    <citation type="journal article" date="2019" name="J. Hered.">
        <title>An Improved Genome Assembly for Drosophila navojoa, the Basal Species in the mojavensis Cluster.</title>
        <authorList>
            <person name="Vanderlinde T."/>
            <person name="Dupim E.G."/>
            <person name="Nazario-Yepiz N.O."/>
            <person name="Carvalho A.B."/>
        </authorList>
    </citation>
    <scope>NUCLEOTIDE SEQUENCE [LARGE SCALE GENOMIC DNA]</scope>
    <source>
        <strain evidence="2">Navoj_Jal97</strain>
        <tissue evidence="2">Whole organism</tissue>
    </source>
</reference>
<feature type="chain" id="PRO_5019794302" description="Corticotropin-releasing factor domain-containing protein" evidence="1">
    <location>
        <begin position="21"/>
        <end position="171"/>
    </location>
</feature>
<feature type="signal peptide" evidence="1">
    <location>
        <begin position="1"/>
        <end position="20"/>
    </location>
</feature>
<keyword evidence="1" id="KW-0732">Signal</keyword>
<protein>
    <recommendedName>
        <fullName evidence="4">Corticotropin-releasing factor domain-containing protein</fullName>
    </recommendedName>
</protein>
<organism evidence="2 3">
    <name type="scientific">Drosophila navojoa</name>
    <name type="common">Fruit fly</name>
    <dbReference type="NCBI Taxonomy" id="7232"/>
    <lineage>
        <taxon>Eukaryota</taxon>
        <taxon>Metazoa</taxon>
        <taxon>Ecdysozoa</taxon>
        <taxon>Arthropoda</taxon>
        <taxon>Hexapoda</taxon>
        <taxon>Insecta</taxon>
        <taxon>Pterygota</taxon>
        <taxon>Neoptera</taxon>
        <taxon>Endopterygota</taxon>
        <taxon>Diptera</taxon>
        <taxon>Brachycera</taxon>
        <taxon>Muscomorpha</taxon>
        <taxon>Ephydroidea</taxon>
        <taxon>Drosophilidae</taxon>
        <taxon>Drosophila</taxon>
    </lineage>
</organism>
<dbReference type="AlphaFoldDB" id="A0A484AVC0"/>
<gene>
    <name evidence="2" type="ORF">AWZ03_013593</name>
</gene>
<evidence type="ECO:0000256" key="1">
    <source>
        <dbReference type="SAM" id="SignalP"/>
    </source>
</evidence>
<evidence type="ECO:0000313" key="2">
    <source>
        <dbReference type="EMBL" id="TDG39982.1"/>
    </source>
</evidence>
<evidence type="ECO:0000313" key="3">
    <source>
        <dbReference type="Proteomes" id="UP000295192"/>
    </source>
</evidence>
<evidence type="ECO:0008006" key="4">
    <source>
        <dbReference type="Google" id="ProtNLM"/>
    </source>
</evidence>
<keyword evidence="3" id="KW-1185">Reference proteome</keyword>
<name>A0A484AVC0_DRONA</name>
<accession>A0A484AVC0</accession>
<dbReference type="EMBL" id="LSRL02000724">
    <property type="protein sequence ID" value="TDG39982.1"/>
    <property type="molecule type" value="Genomic_DNA"/>
</dbReference>
<dbReference type="Proteomes" id="UP000295192">
    <property type="component" value="Unassembled WGS sequence"/>
</dbReference>
<sequence length="171" mass="19372">MCNWRFCLQISLFLVILAWASICIKMSCDQLMKPSENDREAKSATENNMEPDLYPYDLLAGNQEEDRVFDNGYSLRLLHLIYRTVMHSTNDRRRQGEFERRVANAHKFAALAAAAAKDRMAAGLRRISAGDDEMPINMRRTIDAPELAAADDYNLVHITEPCKASKSNGDS</sequence>
<proteinExistence type="predicted"/>